<dbReference type="InterPro" id="IPR051206">
    <property type="entry name" value="NAMLAA_amidase_2"/>
</dbReference>
<dbReference type="Gene3D" id="3.40.80.10">
    <property type="entry name" value="Peptidoglycan recognition protein-like"/>
    <property type="match status" value="1"/>
</dbReference>
<dbReference type="SUPFAM" id="SSF55846">
    <property type="entry name" value="N-acetylmuramoyl-L-alanine amidase-like"/>
    <property type="match status" value="1"/>
</dbReference>
<keyword evidence="4" id="KW-0961">Cell wall biogenesis/degradation</keyword>
<dbReference type="GO" id="GO:0009253">
    <property type="term" value="P:peptidoglycan catabolic process"/>
    <property type="evidence" value="ECO:0007669"/>
    <property type="project" value="InterPro"/>
</dbReference>
<dbReference type="PANTHER" id="PTHR30417:SF1">
    <property type="entry name" value="N-ACETYLMURAMOYL-L-ALANINE AMIDASE AMID"/>
    <property type="match status" value="1"/>
</dbReference>
<keyword evidence="7" id="KW-1185">Reference proteome</keyword>
<name>A0A919B412_9ACTN</name>
<evidence type="ECO:0000313" key="7">
    <source>
        <dbReference type="Proteomes" id="UP000638313"/>
    </source>
</evidence>
<dbReference type="Pfam" id="PF01510">
    <property type="entry name" value="Amidase_2"/>
    <property type="match status" value="1"/>
</dbReference>
<dbReference type="GO" id="GO:0071555">
    <property type="term" value="P:cell wall organization"/>
    <property type="evidence" value="ECO:0007669"/>
    <property type="project" value="UniProtKB-KW"/>
</dbReference>
<keyword evidence="3" id="KW-0378">Hydrolase</keyword>
<dbReference type="Proteomes" id="UP000638313">
    <property type="component" value="Unassembled WGS sequence"/>
</dbReference>
<proteinExistence type="predicted"/>
<protein>
    <recommendedName>
        <fullName evidence="2">N-acetylmuramoyl-L-alanine amidase</fullName>
        <ecNumber evidence="2">3.5.1.28</ecNumber>
    </recommendedName>
</protein>
<reference evidence="6" key="2">
    <citation type="submission" date="2020-09" db="EMBL/GenBank/DDBJ databases">
        <authorList>
            <person name="Sun Q."/>
            <person name="Ohkuma M."/>
        </authorList>
    </citation>
    <scope>NUCLEOTIDE SEQUENCE</scope>
    <source>
        <strain evidence="6">JCM 4059</strain>
    </source>
</reference>
<dbReference type="InterPro" id="IPR036505">
    <property type="entry name" value="Amidase/PGRP_sf"/>
</dbReference>
<dbReference type="GO" id="GO:0008745">
    <property type="term" value="F:N-acetylmuramoyl-L-alanine amidase activity"/>
    <property type="evidence" value="ECO:0007669"/>
    <property type="project" value="UniProtKB-EC"/>
</dbReference>
<reference evidence="6" key="1">
    <citation type="journal article" date="2014" name="Int. J. Syst. Evol. Microbiol.">
        <title>Complete genome sequence of Corynebacterium casei LMG S-19264T (=DSM 44701T), isolated from a smear-ripened cheese.</title>
        <authorList>
            <consortium name="US DOE Joint Genome Institute (JGI-PGF)"/>
            <person name="Walter F."/>
            <person name="Albersmeier A."/>
            <person name="Kalinowski J."/>
            <person name="Ruckert C."/>
        </authorList>
    </citation>
    <scope>NUCLEOTIDE SEQUENCE</scope>
    <source>
        <strain evidence="6">JCM 4059</strain>
    </source>
</reference>
<comment type="catalytic activity">
    <reaction evidence="1">
        <text>Hydrolyzes the link between N-acetylmuramoyl residues and L-amino acid residues in certain cell-wall glycopeptides.</text>
        <dbReference type="EC" id="3.5.1.28"/>
    </reaction>
</comment>
<comment type="caution">
    <text evidence="6">The sequence shown here is derived from an EMBL/GenBank/DDBJ whole genome shotgun (WGS) entry which is preliminary data.</text>
</comment>
<accession>A0A919B412</accession>
<evidence type="ECO:0000256" key="4">
    <source>
        <dbReference type="ARBA" id="ARBA00023316"/>
    </source>
</evidence>
<dbReference type="EC" id="3.5.1.28" evidence="2"/>
<gene>
    <name evidence="6" type="ORF">GCM10010218_34610</name>
</gene>
<dbReference type="PANTHER" id="PTHR30417">
    <property type="entry name" value="N-ACETYLMURAMOYL-L-ALANINE AMIDASE AMID"/>
    <property type="match status" value="1"/>
</dbReference>
<dbReference type="RefSeq" id="WP_229891102.1">
    <property type="nucleotide sequence ID" value="NZ_BNBD01000006.1"/>
</dbReference>
<dbReference type="EMBL" id="BNBD01000006">
    <property type="protein sequence ID" value="GHF50174.1"/>
    <property type="molecule type" value="Genomic_DNA"/>
</dbReference>
<dbReference type="SMART" id="SM00644">
    <property type="entry name" value="Ami_2"/>
    <property type="match status" value="1"/>
</dbReference>
<dbReference type="CDD" id="cd06583">
    <property type="entry name" value="PGRP"/>
    <property type="match status" value="1"/>
</dbReference>
<evidence type="ECO:0000313" key="6">
    <source>
        <dbReference type="EMBL" id="GHF50174.1"/>
    </source>
</evidence>
<evidence type="ECO:0000259" key="5">
    <source>
        <dbReference type="SMART" id="SM00644"/>
    </source>
</evidence>
<dbReference type="AlphaFoldDB" id="A0A919B412"/>
<sequence>MRDPWNLSLPAHPANYTVADRPASHPVRYVVIHLTEETFADTTRIFQDPASRVSAHYLVASATGEVARLVAEKDIAWHAGNWEYNTHSIGIEHEGWPARPEFLTDALYRASARLTAAVCARHGIPADREHVIGHSEVPGATHTDPGPHWDWNRYLRLVTLCRRTGG</sequence>
<evidence type="ECO:0000256" key="2">
    <source>
        <dbReference type="ARBA" id="ARBA00011901"/>
    </source>
</evidence>
<dbReference type="InterPro" id="IPR002502">
    <property type="entry name" value="Amidase_domain"/>
</dbReference>
<feature type="domain" description="N-acetylmuramoyl-L-alanine amidase" evidence="5">
    <location>
        <begin position="16"/>
        <end position="146"/>
    </location>
</feature>
<dbReference type="GO" id="GO:0009254">
    <property type="term" value="P:peptidoglycan turnover"/>
    <property type="evidence" value="ECO:0007669"/>
    <property type="project" value="TreeGrafter"/>
</dbReference>
<dbReference type="FunFam" id="3.40.80.10:FF:000006">
    <property type="entry name" value="N-acetylmuramoyl-L-alanine amidase"/>
    <property type="match status" value="1"/>
</dbReference>
<evidence type="ECO:0000256" key="3">
    <source>
        <dbReference type="ARBA" id="ARBA00022801"/>
    </source>
</evidence>
<organism evidence="6 7">
    <name type="scientific">Streptomyces mashuensis</name>
    <dbReference type="NCBI Taxonomy" id="33904"/>
    <lineage>
        <taxon>Bacteria</taxon>
        <taxon>Bacillati</taxon>
        <taxon>Actinomycetota</taxon>
        <taxon>Actinomycetes</taxon>
        <taxon>Kitasatosporales</taxon>
        <taxon>Streptomycetaceae</taxon>
        <taxon>Streptomyces</taxon>
    </lineage>
</organism>
<evidence type="ECO:0000256" key="1">
    <source>
        <dbReference type="ARBA" id="ARBA00001561"/>
    </source>
</evidence>